<dbReference type="PANTHER" id="PTHR34475:SF1">
    <property type="entry name" value="CYTOSKELETON PROTEIN RODZ"/>
    <property type="match status" value="1"/>
</dbReference>
<dbReference type="CDD" id="cd00093">
    <property type="entry name" value="HTH_XRE"/>
    <property type="match status" value="1"/>
</dbReference>
<dbReference type="InterPro" id="IPR001387">
    <property type="entry name" value="Cro/C1-type_HTH"/>
</dbReference>
<evidence type="ECO:0000313" key="2">
    <source>
        <dbReference type="EMBL" id="SUZ70685.1"/>
    </source>
</evidence>
<keyword evidence="1" id="KW-1133">Transmembrane helix</keyword>
<dbReference type="EMBL" id="UINC01001098">
    <property type="protein sequence ID" value="SUZ70685.1"/>
    <property type="molecule type" value="Genomic_DNA"/>
</dbReference>
<dbReference type="PANTHER" id="PTHR34475">
    <property type="match status" value="1"/>
</dbReference>
<keyword evidence="1" id="KW-0472">Membrane</keyword>
<dbReference type="InterPro" id="IPR050400">
    <property type="entry name" value="Bact_Cytoskel_RodZ"/>
</dbReference>
<proteinExistence type="predicted"/>
<dbReference type="AlphaFoldDB" id="A0A381PUI5"/>
<accession>A0A381PUI5</accession>
<protein>
    <recommendedName>
        <fullName evidence="3">HTH cro/C1-type domain-containing protein</fullName>
    </recommendedName>
</protein>
<dbReference type="Pfam" id="PF13413">
    <property type="entry name" value="HTH_25"/>
    <property type="match status" value="1"/>
</dbReference>
<name>A0A381PUI5_9ZZZZ</name>
<keyword evidence="1" id="KW-0812">Transmembrane</keyword>
<evidence type="ECO:0000256" key="1">
    <source>
        <dbReference type="SAM" id="Phobius"/>
    </source>
</evidence>
<dbReference type="Gene3D" id="1.10.260.40">
    <property type="entry name" value="lambda repressor-like DNA-binding domains"/>
    <property type="match status" value="1"/>
</dbReference>
<reference evidence="2" key="1">
    <citation type="submission" date="2018-05" db="EMBL/GenBank/DDBJ databases">
        <authorList>
            <person name="Lanie J.A."/>
            <person name="Ng W.-L."/>
            <person name="Kazmierczak K.M."/>
            <person name="Andrzejewski T.M."/>
            <person name="Davidsen T.M."/>
            <person name="Wayne K.J."/>
            <person name="Tettelin H."/>
            <person name="Glass J.I."/>
            <person name="Rusch D."/>
            <person name="Podicherti R."/>
            <person name="Tsui H.-C.T."/>
            <person name="Winkler M.E."/>
        </authorList>
    </citation>
    <scope>NUCLEOTIDE SEQUENCE</scope>
</reference>
<dbReference type="SUPFAM" id="SSF47413">
    <property type="entry name" value="lambda repressor-like DNA-binding domains"/>
    <property type="match status" value="1"/>
</dbReference>
<organism evidence="2">
    <name type="scientific">marine metagenome</name>
    <dbReference type="NCBI Taxonomy" id="408172"/>
    <lineage>
        <taxon>unclassified sequences</taxon>
        <taxon>metagenomes</taxon>
        <taxon>ecological metagenomes</taxon>
    </lineage>
</organism>
<feature type="transmembrane region" description="Helical" evidence="1">
    <location>
        <begin position="117"/>
        <end position="138"/>
    </location>
</feature>
<evidence type="ECO:0008006" key="3">
    <source>
        <dbReference type="Google" id="ProtNLM"/>
    </source>
</evidence>
<dbReference type="GO" id="GO:0003677">
    <property type="term" value="F:DNA binding"/>
    <property type="evidence" value="ECO:0007669"/>
    <property type="project" value="InterPro"/>
</dbReference>
<gene>
    <name evidence="2" type="ORF">METZ01_LOCUS23539</name>
</gene>
<dbReference type="InterPro" id="IPR010982">
    <property type="entry name" value="Lambda_DNA-bd_dom_sf"/>
</dbReference>
<sequence length="275" mass="31252">MATFYIELQELRKSKGISLEQIHDRTKINIRYLRAIEAGDFDILPIPYLRLFLRAYADEIGGNADRALEQLDSFLGTSSSQIPSVANIKEESVEDMETPGLDQLPLSYPSQKIRQDLIKAGVLLIIFIFVIVISQKIFNQESSAVVSENGPVLQNQVQIISNEDLVSGYLQDQFSEELLPTNSPFTIKLIPRKETAFSFKNGIANPTDYRLRPGVEQTLEKFKNRSELLFTRTEGLSIFINGYTIDTQDHQYPVKLTIKPTNPPSLVIQRYRPLQ</sequence>